<feature type="region of interest" description="Disordered" evidence="1">
    <location>
        <begin position="51"/>
        <end position="139"/>
    </location>
</feature>
<evidence type="ECO:0000256" key="1">
    <source>
        <dbReference type="SAM" id="MobiDB-lite"/>
    </source>
</evidence>
<keyword evidence="2" id="KW-0614">Plasmid</keyword>
<protein>
    <submittedName>
        <fullName evidence="2">Uncharacterized protein</fullName>
    </submittedName>
</protein>
<evidence type="ECO:0000313" key="2">
    <source>
        <dbReference type="EMBL" id="ASU51462.1"/>
    </source>
</evidence>
<name>A0A223Q1E5_KLEPN</name>
<proteinExistence type="predicted"/>
<organism evidence="2">
    <name type="scientific">Klebsiella pneumoniae</name>
    <dbReference type="NCBI Taxonomy" id="573"/>
    <lineage>
        <taxon>Bacteria</taxon>
        <taxon>Pseudomonadati</taxon>
        <taxon>Pseudomonadota</taxon>
        <taxon>Gammaproteobacteria</taxon>
        <taxon>Enterobacterales</taxon>
        <taxon>Enterobacteriaceae</taxon>
        <taxon>Klebsiella/Raoultella group</taxon>
        <taxon>Klebsiella</taxon>
        <taxon>Klebsiella pneumoniae complex</taxon>
    </lineage>
</organism>
<dbReference type="EMBL" id="MF168404">
    <property type="protein sequence ID" value="ASU51462.1"/>
    <property type="molecule type" value="Genomic_DNA"/>
</dbReference>
<sequence>MGIRDRRYQNCSFSVAAVRHPLQDLSISLSYISSYQWLLPVAFLRVRPGWTQDDSYRKGRSSRAERGVRAYSPAWSERPKPSRDTSSVSYEKAPRFPKGKKAEQVSGKRQGRNRRAHEGAAGEKSPASLSPVGFRPPLT</sequence>
<dbReference type="AlphaFoldDB" id="A0A223Q1E5"/>
<geneLocation type="plasmid" evidence="2">
    <name>p20049-KPC</name>
</geneLocation>
<accession>A0A223Q1E5</accession>
<feature type="compositionally biased region" description="Basic and acidic residues" evidence="1">
    <location>
        <begin position="54"/>
        <end position="68"/>
    </location>
</feature>
<reference evidence="2" key="1">
    <citation type="journal article" date="2018" name="Infect. Drug Resist.">
        <title>Comparative analysis of bla KPC-2- and rmtB-carrying IncFII-family pKPC-LK30/pHN7A8 hybrid plasmids from Klebsiella pneumoniae CG258 strains disseminated among multiple Chinese hospitals.</title>
        <authorList>
            <person name="Shi L."/>
            <person name="Feng J."/>
            <person name="Zhan Z."/>
            <person name="Zhao Y."/>
            <person name="Zhou H."/>
            <person name="Mao H."/>
            <person name="Gao Y."/>
            <person name="Zhang Y."/>
            <person name="Yin Z."/>
            <person name="Gao B."/>
            <person name="Tong Y."/>
            <person name="Luo Y."/>
            <person name="Zhang D."/>
            <person name="Zhou D."/>
        </authorList>
    </citation>
    <scope>NUCLEOTIDE SEQUENCE</scope>
    <source>
        <strain evidence="2">20049</strain>
        <plasmid evidence="2">p20049-KPC</plasmid>
    </source>
</reference>